<dbReference type="PANTHER" id="PTHR32294">
    <property type="entry name" value="DNA POLYMERASE III SUBUNIT ALPHA"/>
    <property type="match status" value="1"/>
</dbReference>
<protein>
    <recommendedName>
        <fullName evidence="14 15">DNA polymerase III PolC-type</fullName>
        <shortName evidence="15">PolIII</shortName>
        <ecNumber evidence="3 15">2.7.7.7</ecNumber>
    </recommendedName>
</protein>
<dbReference type="Pfam" id="PF00929">
    <property type="entry name" value="RNase_T"/>
    <property type="match status" value="1"/>
</dbReference>
<dbReference type="KEGG" id="lsu:A6B45_03335"/>
<sequence length="1437" mass="161466">MKLTQQEQLQHLLTHIQLPEEIHHYFDNGCLSQVDVSVSQKMWLFHVEIEQILPVNVYMQFQQYLRTAFTNIAVVQLEITTPVQQVNEEVVNSYWHLALQESSLNHATTQQLASNTILKTIETNHFGVAVGASILYRALTVEVIDSITTVYHSFGLPKIKLTPKLDEQLEQEIQENVAQHHAKAREDLQRAIVANEQSKPKVSSEGVALALGRKIPADAEITRLDSIDGEENRVVIEGYIFAEEIRELRSGRKLLTLKLTDYSSSISAKKFSNNENDEAVFDGLKSGLWVRLSGNIQEDQYARELVMNIYDLQVVDHANRQEAYQAEKKHIELHAHTNMSAMDAVTDFSGVAKLAKSWGQTALAVTDTGNVQGFPEASAAGAKNGLKMIYGMEANLVEDGEPIGFNLNQTELLNKDTIFVAFDLETTGLSAVTDRIIELSAVKMQLGNVIEKFSEYINPGFPLSEFTTKLTSITDAMVANSDTEENIIKRFREWSGNAVLVGHNVTFDVGFMNAAYTRYNQPIIMNAIIDTLPFTRWLYPDYKSYRLGTIAKRFNINLEQAHRAIFDAETTGHIAWRLIKEAHERYNLNRHNELNDHMTEGDAWKHGRPVHTTLLVQNAIGLKNLYKLVSRSNIEFFARVPRIPRSILEQYREGLLIGTGDTGGDVIITLIEKGYQEAKKKAAYYDFIEIQPTANYQPMIESGLIADEEKLQDILKDMVSIGDKLKKPVVVTEDVKYTNPEDKIYRNILIATQPGNPQNRTELPDLYFKTTQELLDDYAFMGEALAKKLVIDNTHLIADMLENVEPLKSGSYPPNIPEAGDELTEKTYRTAKEWYGDPIPEEIQARIDQELKAIIGNGFAPHYIIAQRLVAKSIKDGYLVGSRGSVGSSFVATMSGITEVNPLPPHYRSSHGDYFELVDPKQYESGYDLPEKEDPNHPGELLIGDGQNIPFETFMGFTGNKVPDIDLNFSGDYQPIAHNYMKVLFGEHNVYRAGTIATVAEKTAFGYVKAYEREHEKHYRGAEIERLAQGMTGVKRTTGQHPGGILIVPREYEVYDFTPIQYPADDQKSLWQTTHMDYHSIHDNLLKMDILGHDDPTMVRTLKDMSGIDPQSIPANDPGVLSLFTSTEALGVTPEQIFSNTGTLGLPEFGTNFVRGMLTETQPHTYSELLQISGLSHGTDVWLGNANELIENGTATIGTVIGTRDKIMTDLINWGFPAADAFNIMEKVRKGKGITDEYQKQLREAKIPEWYIQSMLKIKYMFPRAHAAAYVLMALRIAYFKVYFPTIYYATYFSVRADAFDIVAMSRGKDATKAAIQKLKSLGNDATVGDKNLLTVLEMANEALERNITFAMVDLNKSEALEWVIDGDTLIPPFVSLPGLGDNVAKQIVAARTEKPFISKEDLKKRGKVSQTIIEFMTLHSVLDGLPDENQLSLFDF</sequence>
<dbReference type="EMBL" id="OKQU01000001">
    <property type="protein sequence ID" value="SPE07128.1"/>
    <property type="molecule type" value="Genomic_DNA"/>
</dbReference>
<keyword evidence="4 15" id="KW-0963">Cytoplasm</keyword>
<dbReference type="InterPro" id="IPR012337">
    <property type="entry name" value="RNaseH-like_sf"/>
</dbReference>
<dbReference type="Gene3D" id="3.30.1900.20">
    <property type="match status" value="2"/>
</dbReference>
<evidence type="ECO:0000256" key="9">
    <source>
        <dbReference type="ARBA" id="ARBA00022801"/>
    </source>
</evidence>
<dbReference type="InterPro" id="IPR028112">
    <property type="entry name" value="DNA_PolC-type_N_I"/>
</dbReference>
<dbReference type="Pfam" id="PF02811">
    <property type="entry name" value="PHP"/>
    <property type="match status" value="1"/>
</dbReference>
<dbReference type="Pfam" id="PF17657">
    <property type="entry name" value="DNA_pol3_finger"/>
    <property type="match status" value="1"/>
</dbReference>
<evidence type="ECO:0000256" key="4">
    <source>
        <dbReference type="ARBA" id="ARBA00022490"/>
    </source>
</evidence>
<reference evidence="18 21" key="2">
    <citation type="submission" date="2018-02" db="EMBL/GenBank/DDBJ databases">
        <authorList>
            <person name="Rodrigo-Torres L."/>
            <person name="Arahal R. D."/>
            <person name="Lucena T."/>
        </authorList>
    </citation>
    <scope>NUCLEOTIDE SEQUENCE [LARGE SCALE GENOMIC DNA]</scope>
    <source>
        <strain evidence="18 21">CECT 8486</strain>
    </source>
</reference>
<dbReference type="Gene3D" id="3.20.20.140">
    <property type="entry name" value="Metal-dependent hydrolases"/>
    <property type="match status" value="2"/>
</dbReference>
<dbReference type="FunFam" id="3.30.420.10:FF:000045">
    <property type="entry name" value="3'-5' exonuclease DinG"/>
    <property type="match status" value="1"/>
</dbReference>
<keyword evidence="8 15" id="KW-0540">Nuclease</keyword>
<evidence type="ECO:0000256" key="12">
    <source>
        <dbReference type="ARBA" id="ARBA00025611"/>
    </source>
</evidence>
<dbReference type="Pfam" id="PF01336">
    <property type="entry name" value="tRNA_anti-codon"/>
    <property type="match status" value="1"/>
</dbReference>
<feature type="domain" description="Polymerase/histidinol phosphatase N-terminal" evidence="17">
    <location>
        <begin position="331"/>
        <end position="398"/>
    </location>
</feature>
<evidence type="ECO:0000256" key="11">
    <source>
        <dbReference type="ARBA" id="ARBA00022932"/>
    </source>
</evidence>
<evidence type="ECO:0000256" key="15">
    <source>
        <dbReference type="HAMAP-Rule" id="MF_00356"/>
    </source>
</evidence>
<dbReference type="InterPro" id="IPR012340">
    <property type="entry name" value="NA-bd_OB-fold"/>
</dbReference>
<dbReference type="GeneID" id="99673810"/>
<keyword evidence="7 15" id="KW-0235">DNA replication</keyword>
<dbReference type="SMART" id="SM00479">
    <property type="entry name" value="EXOIII"/>
    <property type="match status" value="1"/>
</dbReference>
<proteinExistence type="inferred from homology"/>
<dbReference type="InterPro" id="IPR004805">
    <property type="entry name" value="DnaE2/DnaE/PolC"/>
</dbReference>
<evidence type="ECO:0000259" key="16">
    <source>
        <dbReference type="SMART" id="SM00479"/>
    </source>
</evidence>
<accession>A0A2N9K978</accession>
<comment type="similarity">
    <text evidence="15">Belongs to the DNA polymerase type-C family. PolC subfamily.</text>
</comment>
<dbReference type="EC" id="2.7.7.7" evidence="3 15"/>
<feature type="domain" description="Exonuclease" evidence="16">
    <location>
        <begin position="418"/>
        <end position="584"/>
    </location>
</feature>
<dbReference type="Gene3D" id="6.10.140.1510">
    <property type="match status" value="1"/>
</dbReference>
<dbReference type="Pfam" id="PF14480">
    <property type="entry name" value="DNA_pol3_a_NI"/>
    <property type="match status" value="1"/>
</dbReference>
<dbReference type="CDD" id="cd04484">
    <property type="entry name" value="polC_OBF"/>
    <property type="match status" value="1"/>
</dbReference>
<comment type="catalytic activity">
    <reaction evidence="13 15">
        <text>DNA(n) + a 2'-deoxyribonucleoside 5'-triphosphate = DNA(n+1) + diphosphate</text>
        <dbReference type="Rhea" id="RHEA:22508"/>
        <dbReference type="Rhea" id="RHEA-COMP:17339"/>
        <dbReference type="Rhea" id="RHEA-COMP:17340"/>
        <dbReference type="ChEBI" id="CHEBI:33019"/>
        <dbReference type="ChEBI" id="CHEBI:61560"/>
        <dbReference type="ChEBI" id="CHEBI:173112"/>
        <dbReference type="EC" id="2.7.7.7"/>
    </reaction>
</comment>
<dbReference type="SUPFAM" id="SSF50249">
    <property type="entry name" value="Nucleic acid-binding proteins"/>
    <property type="match status" value="1"/>
</dbReference>
<dbReference type="EMBL" id="OKQR01000001">
    <property type="protein sequence ID" value="SPD91849.1"/>
    <property type="molecule type" value="Genomic_DNA"/>
</dbReference>
<dbReference type="SUPFAM" id="SSF53098">
    <property type="entry name" value="Ribonuclease H-like"/>
    <property type="match status" value="1"/>
</dbReference>
<dbReference type="InterPro" id="IPR004013">
    <property type="entry name" value="PHP_dom"/>
</dbReference>
<organism evidence="19 20">
    <name type="scientific">Leuconostoc suionicum</name>
    <dbReference type="NCBI Taxonomy" id="1511761"/>
    <lineage>
        <taxon>Bacteria</taxon>
        <taxon>Bacillati</taxon>
        <taxon>Bacillota</taxon>
        <taxon>Bacilli</taxon>
        <taxon>Lactobacillales</taxon>
        <taxon>Lactobacillaceae</taxon>
        <taxon>Leuconostoc</taxon>
    </lineage>
</organism>
<gene>
    <name evidence="19" type="primary">polC_3</name>
    <name evidence="15" type="synonym">polC</name>
    <name evidence="18" type="ORF">LES8486_00836</name>
    <name evidence="19" type="ORF">LES9216_00983</name>
</gene>
<dbReference type="HAMAP" id="MF_00356">
    <property type="entry name" value="DNApol_PolC"/>
    <property type="match status" value="1"/>
</dbReference>
<comment type="function">
    <text evidence="1 15">Required for replicative DNA synthesis. This DNA polymerase also exhibits 3' to 5' exonuclease activity.</text>
</comment>
<evidence type="ECO:0000256" key="7">
    <source>
        <dbReference type="ARBA" id="ARBA00022705"/>
    </source>
</evidence>
<keyword evidence="6 15" id="KW-0548">Nucleotidyltransferase</keyword>
<dbReference type="GO" id="GO:0003887">
    <property type="term" value="F:DNA-directed DNA polymerase activity"/>
    <property type="evidence" value="ECO:0007669"/>
    <property type="project" value="UniProtKB-UniRule"/>
</dbReference>
<evidence type="ECO:0000313" key="18">
    <source>
        <dbReference type="EMBL" id="SPD91849.1"/>
    </source>
</evidence>
<dbReference type="InterPro" id="IPR024754">
    <property type="entry name" value="DNA_PolC-like_N_II"/>
</dbReference>
<dbReference type="GO" id="GO:0008408">
    <property type="term" value="F:3'-5' exonuclease activity"/>
    <property type="evidence" value="ECO:0007669"/>
    <property type="project" value="UniProtKB-UniRule"/>
</dbReference>
<comment type="subcellular location">
    <subcellularLocation>
        <location evidence="2 15">Cytoplasm</location>
    </subcellularLocation>
</comment>
<dbReference type="NCBIfam" id="TIGR01405">
    <property type="entry name" value="polC_Gram_pos"/>
    <property type="match status" value="1"/>
</dbReference>
<dbReference type="Pfam" id="PF07733">
    <property type="entry name" value="DNA_pol3_alpha"/>
    <property type="match status" value="1"/>
</dbReference>
<evidence type="ECO:0000256" key="1">
    <source>
        <dbReference type="ARBA" id="ARBA00003452"/>
    </source>
</evidence>
<evidence type="ECO:0000259" key="17">
    <source>
        <dbReference type="SMART" id="SM00481"/>
    </source>
</evidence>
<dbReference type="GO" id="GO:0003677">
    <property type="term" value="F:DNA binding"/>
    <property type="evidence" value="ECO:0007669"/>
    <property type="project" value="UniProtKB-UniRule"/>
</dbReference>
<dbReference type="InterPro" id="IPR003141">
    <property type="entry name" value="Pol/His_phosphatase_N"/>
</dbReference>
<reference evidence="19 20" key="1">
    <citation type="submission" date="2018-02" db="EMBL/GenBank/DDBJ databases">
        <authorList>
            <person name="Cohen D.B."/>
            <person name="Kent A.D."/>
        </authorList>
    </citation>
    <scope>NUCLEOTIDE SEQUENCE [LARGE SCALE GENOMIC DNA]</scope>
    <source>
        <strain evidence="19 20">CECT 9216</strain>
    </source>
</reference>
<dbReference type="NCBIfam" id="NF001688">
    <property type="entry name" value="PRK00448.1"/>
    <property type="match status" value="1"/>
</dbReference>
<evidence type="ECO:0000256" key="8">
    <source>
        <dbReference type="ARBA" id="ARBA00022722"/>
    </source>
</evidence>
<name>A0A2N9K978_9LACO</name>
<dbReference type="InterPro" id="IPR036397">
    <property type="entry name" value="RNaseH_sf"/>
</dbReference>
<dbReference type="Gene3D" id="2.40.50.140">
    <property type="entry name" value="Nucleic acid-binding proteins"/>
    <property type="match status" value="1"/>
</dbReference>
<evidence type="ECO:0000256" key="10">
    <source>
        <dbReference type="ARBA" id="ARBA00022839"/>
    </source>
</evidence>
<evidence type="ECO:0000256" key="2">
    <source>
        <dbReference type="ARBA" id="ARBA00004496"/>
    </source>
</evidence>
<dbReference type="CDD" id="cd07435">
    <property type="entry name" value="PHP_PolIIIA_POLC"/>
    <property type="match status" value="1"/>
</dbReference>
<keyword evidence="10 15" id="KW-0269">Exonuclease</keyword>
<keyword evidence="21" id="KW-1185">Reference proteome</keyword>
<dbReference type="Gene3D" id="3.30.420.10">
    <property type="entry name" value="Ribonuclease H-like superfamily/Ribonuclease H"/>
    <property type="match status" value="1"/>
</dbReference>
<evidence type="ECO:0000313" key="21">
    <source>
        <dbReference type="Proteomes" id="UP000239237"/>
    </source>
</evidence>
<evidence type="ECO:0000256" key="3">
    <source>
        <dbReference type="ARBA" id="ARBA00012417"/>
    </source>
</evidence>
<dbReference type="InterPro" id="IPR029460">
    <property type="entry name" value="DNAPol_HHH"/>
</dbReference>
<dbReference type="Pfam" id="PF11490">
    <property type="entry name" value="DNA_pol3_a_NII"/>
    <property type="match status" value="1"/>
</dbReference>
<dbReference type="InterPro" id="IPR013520">
    <property type="entry name" value="Ribonucl_H"/>
</dbReference>
<dbReference type="SMART" id="SM00481">
    <property type="entry name" value="POLIIIAc"/>
    <property type="match status" value="1"/>
</dbReference>
<dbReference type="InterPro" id="IPR004365">
    <property type="entry name" value="NA-bd_OB_tRNA"/>
</dbReference>
<dbReference type="CDD" id="cd06127">
    <property type="entry name" value="DEDDh"/>
    <property type="match status" value="1"/>
</dbReference>
<keyword evidence="5 15" id="KW-0808">Transferase</keyword>
<dbReference type="Gene3D" id="1.10.150.700">
    <property type="entry name" value="PolC, middle finger domain"/>
    <property type="match status" value="1"/>
</dbReference>
<comment type="function">
    <text evidence="12">DNA polymerase III is a complex, multichain enzyme responsible for most of the replicative synthesis in bacteria. This DNA polymerase also exhibits 3' to 5' exonuclease activity. The alpha chain is the DNA polymerase.</text>
</comment>
<keyword evidence="11 15" id="KW-0239">DNA-directed DNA polymerase</keyword>
<keyword evidence="9 15" id="KW-0378">Hydrolase</keyword>
<dbReference type="GO" id="GO:0005737">
    <property type="term" value="C:cytoplasm"/>
    <property type="evidence" value="ECO:0007669"/>
    <property type="project" value="UniProtKB-SubCell"/>
</dbReference>
<dbReference type="Gene3D" id="1.10.150.870">
    <property type="match status" value="1"/>
</dbReference>
<evidence type="ECO:0000256" key="13">
    <source>
        <dbReference type="ARBA" id="ARBA00049244"/>
    </source>
</evidence>
<dbReference type="InterPro" id="IPR006054">
    <property type="entry name" value="DnaQ"/>
</dbReference>
<evidence type="ECO:0000256" key="14">
    <source>
        <dbReference type="ARBA" id="ARBA00070925"/>
    </source>
</evidence>
<dbReference type="GO" id="GO:0006261">
    <property type="term" value="P:DNA-templated DNA replication"/>
    <property type="evidence" value="ECO:0007669"/>
    <property type="project" value="UniProtKB-UniRule"/>
</dbReference>
<dbReference type="InterPro" id="IPR006308">
    <property type="entry name" value="Pol_III_a_PolC-type_gram_pos"/>
</dbReference>
<dbReference type="InterPro" id="IPR011708">
    <property type="entry name" value="DNA_pol3_alpha_NTPase_dom"/>
</dbReference>
<evidence type="ECO:0000256" key="6">
    <source>
        <dbReference type="ARBA" id="ARBA00022695"/>
    </source>
</evidence>
<dbReference type="Pfam" id="PF14579">
    <property type="entry name" value="HHH_6"/>
    <property type="match status" value="1"/>
</dbReference>
<dbReference type="NCBIfam" id="TIGR00573">
    <property type="entry name" value="dnaq"/>
    <property type="match status" value="1"/>
</dbReference>
<dbReference type="Proteomes" id="UP000237923">
    <property type="component" value="Unassembled WGS sequence"/>
</dbReference>
<evidence type="ECO:0000313" key="20">
    <source>
        <dbReference type="Proteomes" id="UP000237923"/>
    </source>
</evidence>
<evidence type="ECO:0000256" key="5">
    <source>
        <dbReference type="ARBA" id="ARBA00022679"/>
    </source>
</evidence>
<dbReference type="InterPro" id="IPR040982">
    <property type="entry name" value="DNA_pol3_finger"/>
</dbReference>
<dbReference type="InterPro" id="IPR044923">
    <property type="entry name" value="PolC_middle_finger_sf"/>
</dbReference>
<dbReference type="Proteomes" id="UP000239237">
    <property type="component" value="Unassembled WGS sequence"/>
</dbReference>
<dbReference type="RefSeq" id="WP_072613346.1">
    <property type="nucleotide sequence ID" value="NZ_AP017935.1"/>
</dbReference>
<evidence type="ECO:0000313" key="19">
    <source>
        <dbReference type="EMBL" id="SPE07128.1"/>
    </source>
</evidence>
<dbReference type="PANTHER" id="PTHR32294:SF5">
    <property type="entry name" value="DNA POLYMERASE III POLC-TYPE"/>
    <property type="match status" value="1"/>
</dbReference>